<comment type="caution">
    <text evidence="2">The sequence shown here is derived from an EMBL/GenBank/DDBJ whole genome shotgun (WGS) entry which is preliminary data.</text>
</comment>
<dbReference type="OrthoDB" id="8962828at2759"/>
<evidence type="ECO:0000313" key="2">
    <source>
        <dbReference type="EMBL" id="TNN40042.1"/>
    </source>
</evidence>
<dbReference type="EMBL" id="SRLO01001223">
    <property type="protein sequence ID" value="TNN40042.1"/>
    <property type="molecule type" value="Genomic_DNA"/>
</dbReference>
<feature type="compositionally biased region" description="Basic and acidic residues" evidence="1">
    <location>
        <begin position="227"/>
        <end position="248"/>
    </location>
</feature>
<feature type="region of interest" description="Disordered" evidence="1">
    <location>
        <begin position="1"/>
        <end position="42"/>
    </location>
</feature>
<name>A0A4Z2FIB9_9TELE</name>
<sequence length="255" mass="26910">MANHHQGMMAESHWEDLCSSASVGSQSSDEEVKPLGRSKGELYPTDYPSAVVNLLPHSGPSAAIAPPVDPGGPPYSENKSQMSFFPLPRLETRMTADVNVILQLLQRQMAPVPPAYSAVSLGPRPPPPAAPPPPTSPHSTGAPAVHAVPPTDGAASQSPDSDSNHRSRDSLSSGIHLAAASDDTASMSPDSEPPRLPPADRGAPQPSGAEQLPGPLCVSQRFPSLPERLETPTERREIQRQEIQRHVSDPVLPGS</sequence>
<gene>
    <name evidence="2" type="primary">KCNH7_5</name>
    <name evidence="2" type="ORF">EYF80_049777</name>
</gene>
<organism evidence="2 3">
    <name type="scientific">Liparis tanakae</name>
    <name type="common">Tanaka's snailfish</name>
    <dbReference type="NCBI Taxonomy" id="230148"/>
    <lineage>
        <taxon>Eukaryota</taxon>
        <taxon>Metazoa</taxon>
        <taxon>Chordata</taxon>
        <taxon>Craniata</taxon>
        <taxon>Vertebrata</taxon>
        <taxon>Euteleostomi</taxon>
        <taxon>Actinopterygii</taxon>
        <taxon>Neopterygii</taxon>
        <taxon>Teleostei</taxon>
        <taxon>Neoteleostei</taxon>
        <taxon>Acanthomorphata</taxon>
        <taxon>Eupercaria</taxon>
        <taxon>Perciformes</taxon>
        <taxon>Cottioidei</taxon>
        <taxon>Cottales</taxon>
        <taxon>Liparidae</taxon>
        <taxon>Liparis</taxon>
    </lineage>
</organism>
<reference evidence="2 3" key="1">
    <citation type="submission" date="2019-03" db="EMBL/GenBank/DDBJ databases">
        <title>First draft genome of Liparis tanakae, snailfish: a comprehensive survey of snailfish specific genes.</title>
        <authorList>
            <person name="Kim W."/>
            <person name="Song I."/>
            <person name="Jeong J.-H."/>
            <person name="Kim D."/>
            <person name="Kim S."/>
            <person name="Ryu S."/>
            <person name="Song J.Y."/>
            <person name="Lee S.K."/>
        </authorList>
    </citation>
    <scope>NUCLEOTIDE SEQUENCE [LARGE SCALE GENOMIC DNA]</scope>
    <source>
        <tissue evidence="2">Muscle</tissue>
    </source>
</reference>
<accession>A0A4Z2FIB9</accession>
<evidence type="ECO:0000256" key="1">
    <source>
        <dbReference type="SAM" id="MobiDB-lite"/>
    </source>
</evidence>
<evidence type="ECO:0000313" key="3">
    <source>
        <dbReference type="Proteomes" id="UP000314294"/>
    </source>
</evidence>
<feature type="compositionally biased region" description="Basic and acidic residues" evidence="1">
    <location>
        <begin position="30"/>
        <end position="40"/>
    </location>
</feature>
<dbReference type="AlphaFoldDB" id="A0A4Z2FIB9"/>
<proteinExistence type="predicted"/>
<dbReference type="Proteomes" id="UP000314294">
    <property type="component" value="Unassembled WGS sequence"/>
</dbReference>
<feature type="region of interest" description="Disordered" evidence="1">
    <location>
        <begin position="115"/>
        <end position="255"/>
    </location>
</feature>
<feature type="compositionally biased region" description="Pro residues" evidence="1">
    <location>
        <begin position="123"/>
        <end position="136"/>
    </location>
</feature>
<keyword evidence="3" id="KW-1185">Reference proteome</keyword>
<protein>
    <submittedName>
        <fullName evidence="2">Potassium voltage-gated channel subfamily H member 7</fullName>
    </submittedName>
</protein>